<reference evidence="1 2" key="1">
    <citation type="submission" date="2019-08" db="EMBL/GenBank/DDBJ databases">
        <title>Phlebobacter frassis gen. nov. sp. nov., a new member of family Sphingobacteriaceae isolated from sand fly rearing media.</title>
        <authorList>
            <person name="Kakumanu M.L."/>
            <person name="Marayati B.F."/>
            <person name="Wada-Katsumata A."/>
            <person name="Wasserberg G."/>
            <person name="Schal C."/>
            <person name="Apperson C.S."/>
            <person name="Ponnusamy L."/>
        </authorList>
    </citation>
    <scope>NUCLEOTIDE SEQUENCE [LARGE SCALE GENOMIC DNA]</scope>
    <source>
        <strain evidence="1 2">SSI9</strain>
    </source>
</reference>
<dbReference type="AlphaFoldDB" id="A0A5D4GU39"/>
<gene>
    <name evidence="1" type="ORF">FXV77_19810</name>
</gene>
<organism evidence="1 2">
    <name type="scientific">Sphingobacterium phlebotomi</name>
    <dbReference type="NCBI Taxonomy" id="2605433"/>
    <lineage>
        <taxon>Bacteria</taxon>
        <taxon>Pseudomonadati</taxon>
        <taxon>Bacteroidota</taxon>
        <taxon>Sphingobacteriia</taxon>
        <taxon>Sphingobacteriales</taxon>
        <taxon>Sphingobacteriaceae</taxon>
        <taxon>Sphingobacterium</taxon>
    </lineage>
</organism>
<proteinExistence type="predicted"/>
<dbReference type="RefSeq" id="WP_148920976.1">
    <property type="nucleotide sequence ID" value="NZ_VTAV01000020.1"/>
</dbReference>
<dbReference type="Proteomes" id="UP000322362">
    <property type="component" value="Unassembled WGS sequence"/>
</dbReference>
<evidence type="ECO:0000313" key="1">
    <source>
        <dbReference type="EMBL" id="TYR32246.1"/>
    </source>
</evidence>
<protein>
    <submittedName>
        <fullName evidence="1">Uncharacterized protein</fullName>
    </submittedName>
</protein>
<name>A0A5D4GU39_9SPHI</name>
<sequence length="124" mass="14339">MSHTSNAELIAFLQRIPSLKENISGGFYDNGLWWVKFGIDIENPNAWNAVQELACIINYLSINERLPTRFYPVSPPPYLNGGPREFLSWIIEGTDKEFTSTNLKEWLEARLPNPVDDIKQWQIE</sequence>
<accession>A0A5D4GU39</accession>
<comment type="caution">
    <text evidence="1">The sequence shown here is derived from an EMBL/GenBank/DDBJ whole genome shotgun (WGS) entry which is preliminary data.</text>
</comment>
<keyword evidence="2" id="KW-1185">Reference proteome</keyword>
<evidence type="ECO:0000313" key="2">
    <source>
        <dbReference type="Proteomes" id="UP000322362"/>
    </source>
</evidence>
<dbReference type="EMBL" id="VTAV01000020">
    <property type="protein sequence ID" value="TYR32246.1"/>
    <property type="molecule type" value="Genomic_DNA"/>
</dbReference>